<dbReference type="GO" id="GO:0006508">
    <property type="term" value="P:proteolysis"/>
    <property type="evidence" value="ECO:0007669"/>
    <property type="project" value="UniProtKB-KW"/>
</dbReference>
<dbReference type="InterPro" id="IPR045450">
    <property type="entry name" value="VMAP_C"/>
</dbReference>
<dbReference type="AlphaFoldDB" id="A0A1S2PXK7"/>
<evidence type="ECO:0000313" key="4">
    <source>
        <dbReference type="Proteomes" id="UP000179642"/>
    </source>
</evidence>
<reference evidence="3 4" key="1">
    <citation type="submission" date="2016-10" db="EMBL/GenBank/DDBJ databases">
        <title>Genome sequence of Streptomyces sp. MUSC 1.</title>
        <authorList>
            <person name="Lee L.-H."/>
            <person name="Ser H.-L."/>
            <person name="Law J.W.-F."/>
        </authorList>
    </citation>
    <scope>NUCLEOTIDE SEQUENCE [LARGE SCALE GENOMIC DNA]</scope>
    <source>
        <strain evidence="3 4">MUSC 1</strain>
    </source>
</reference>
<dbReference type="EMBL" id="MLYO01000055">
    <property type="protein sequence ID" value="OIJ98312.1"/>
    <property type="molecule type" value="Genomic_DNA"/>
</dbReference>
<feature type="region of interest" description="Disordered" evidence="1">
    <location>
        <begin position="458"/>
        <end position="490"/>
    </location>
</feature>
<feature type="region of interest" description="Disordered" evidence="1">
    <location>
        <begin position="597"/>
        <end position="627"/>
    </location>
</feature>
<dbReference type="Proteomes" id="UP000179642">
    <property type="component" value="Unassembled WGS sequence"/>
</dbReference>
<dbReference type="InterPro" id="IPR009003">
    <property type="entry name" value="Peptidase_S1_PA"/>
</dbReference>
<organism evidence="3 4">
    <name type="scientific">Streptomyces monashensis</name>
    <dbReference type="NCBI Taxonomy" id="1678012"/>
    <lineage>
        <taxon>Bacteria</taxon>
        <taxon>Bacillati</taxon>
        <taxon>Actinomycetota</taxon>
        <taxon>Actinomycetes</taxon>
        <taxon>Kitasatosporales</taxon>
        <taxon>Streptomycetaceae</taxon>
        <taxon>Streptomyces</taxon>
    </lineage>
</organism>
<feature type="compositionally biased region" description="Low complexity" evidence="1">
    <location>
        <begin position="608"/>
        <end position="617"/>
    </location>
</feature>
<dbReference type="GO" id="GO:0008233">
    <property type="term" value="F:peptidase activity"/>
    <property type="evidence" value="ECO:0007669"/>
    <property type="project" value="UniProtKB-KW"/>
</dbReference>
<keyword evidence="4" id="KW-1185">Reference proteome</keyword>
<proteinExistence type="predicted"/>
<accession>A0A1S2PXK7</accession>
<feature type="compositionally biased region" description="Basic and acidic residues" evidence="1">
    <location>
        <begin position="458"/>
        <end position="483"/>
    </location>
</feature>
<evidence type="ECO:0000313" key="3">
    <source>
        <dbReference type="EMBL" id="OIJ98312.1"/>
    </source>
</evidence>
<feature type="compositionally biased region" description="Basic and acidic residues" evidence="1">
    <location>
        <begin position="597"/>
        <end position="607"/>
    </location>
</feature>
<feature type="region of interest" description="Disordered" evidence="1">
    <location>
        <begin position="233"/>
        <end position="291"/>
    </location>
</feature>
<dbReference type="InterPro" id="IPR043504">
    <property type="entry name" value="Peptidase_S1_PA_chymotrypsin"/>
</dbReference>
<dbReference type="Gene3D" id="2.40.10.10">
    <property type="entry name" value="Trypsin-like serine proteases"/>
    <property type="match status" value="2"/>
</dbReference>
<dbReference type="RefSeq" id="WP_071384233.1">
    <property type="nucleotide sequence ID" value="NZ_MLYO01000055.1"/>
</dbReference>
<protein>
    <submittedName>
        <fullName evidence="3">Serine protease</fullName>
    </submittedName>
</protein>
<feature type="domain" description="vWA-MoxR associated protein C-terminal" evidence="2">
    <location>
        <begin position="507"/>
        <end position="761"/>
    </location>
</feature>
<dbReference type="SUPFAM" id="SSF50494">
    <property type="entry name" value="Trypsin-like serine proteases"/>
    <property type="match status" value="1"/>
</dbReference>
<keyword evidence="3" id="KW-0378">Hydrolase</keyword>
<name>A0A1S2PXK7_9ACTN</name>
<dbReference type="Pfam" id="PF13365">
    <property type="entry name" value="Trypsin_2"/>
    <property type="match status" value="1"/>
</dbReference>
<sequence>MTQGYDGGAPDGFDAARLALRELVLAATVRIHHAGAGYAHDEPGSFLGSGFFVAPNWVLTCAHVVHAEEGGEVVVVYRTSPYDDPCAVPGQVAATLPEHAGRLVPGSWPAPDLALVRLREPVGHACVYVSERPNPHFGGTRVYYAGWTGARGRLEILDGYLSVQGTISAWSPEEQVRLGQNDLPPGVSGGPVIDPVRGEVVGVLKSRADHGAGGTSIGVEQLRTLHRSDVRREGAEGNGDHAGGALPGPADPSPAPSGRGPLGDAPPGGTHPGADPSSPVRHKDTTGPTDPIEHIDLYQAVFHAHDRYHRDRQQPSDSAAPTWADIQGELGARPGRALSPHERGELLGRLADLPPPVSTRALLGILGSLPGFRLPSLVPAPRGWRDGLGVLYEHARQDEARRLVIGYAMRILLADRDRTRSVLAAERALWEWVWHASTGLDSGYRTELAQQREELLGRERAGRERAGHGRPDDDPGRVPERPAPHPPLAPAGPSVLLVVLCRGWEPDRCDWSVSVADADGATTLLHETQRTALADLDGRAAAALTEAFRQCDEPGRPAPLYVALPHRLLDTPVDDWRLRPDGVPVGVERPVLIRCSDRDQLPDEESRGPGAWPAAAWEPYDDGDGERRDRWRRLHTRQARAEVLDCDDGVRRPVPDTPALRGLAPHDVPVLCRLGDQRYASDPASLGRILNAGFGVAVWRRRRWRPESVCGEFHRGAKTVVDDGVGVALLPGVVHGLRRQVHAGLTEAYWAHGIALLYDDPHSPLPGTGDLLEAP</sequence>
<comment type="caution">
    <text evidence="3">The sequence shown here is derived from an EMBL/GenBank/DDBJ whole genome shotgun (WGS) entry which is preliminary data.</text>
</comment>
<feature type="compositionally biased region" description="Basic and acidic residues" evidence="1">
    <location>
        <begin position="281"/>
        <end position="291"/>
    </location>
</feature>
<evidence type="ECO:0000256" key="1">
    <source>
        <dbReference type="SAM" id="MobiDB-lite"/>
    </source>
</evidence>
<gene>
    <name evidence="3" type="ORF">BIV23_30670</name>
</gene>
<evidence type="ECO:0000259" key="2">
    <source>
        <dbReference type="Pfam" id="PF20028"/>
    </source>
</evidence>
<dbReference type="Pfam" id="PF20028">
    <property type="entry name" value="VMAP-C"/>
    <property type="match status" value="1"/>
</dbReference>
<keyword evidence="3" id="KW-0645">Protease</keyword>